<accession>A0ABR8YUD7</accession>
<protein>
    <submittedName>
        <fullName evidence="2">GNAT family N-acetyltransferase</fullName>
    </submittedName>
</protein>
<feature type="domain" description="N-acetyltransferase" evidence="1">
    <location>
        <begin position="1"/>
        <end position="107"/>
    </location>
</feature>
<gene>
    <name evidence="2" type="ORF">H9637_12740</name>
</gene>
<evidence type="ECO:0000313" key="3">
    <source>
        <dbReference type="Proteomes" id="UP000627166"/>
    </source>
</evidence>
<reference evidence="2 3" key="1">
    <citation type="submission" date="2020-08" db="EMBL/GenBank/DDBJ databases">
        <title>A Genomic Blueprint of the Chicken Gut Microbiome.</title>
        <authorList>
            <person name="Gilroy R."/>
            <person name="Ravi A."/>
            <person name="Getino M."/>
            <person name="Pursley I."/>
            <person name="Horton D.L."/>
            <person name="Alikhan N.-F."/>
            <person name="Baker D."/>
            <person name="Gharbi K."/>
            <person name="Hall N."/>
            <person name="Watson M."/>
            <person name="Adriaenssens E.M."/>
            <person name="Foster-Nyarko E."/>
            <person name="Jarju S."/>
            <person name="Secka A."/>
            <person name="Antonio M."/>
            <person name="Oren A."/>
            <person name="Chaudhuri R."/>
            <person name="La Ragione R.M."/>
            <person name="Hildebrand F."/>
            <person name="Pallen M.J."/>
        </authorList>
    </citation>
    <scope>NUCLEOTIDE SEQUENCE [LARGE SCALE GENOMIC DNA]</scope>
    <source>
        <strain evidence="2 3">N37</strain>
    </source>
</reference>
<name>A0ABR8YUD7_9CLOT</name>
<dbReference type="Proteomes" id="UP000627166">
    <property type="component" value="Unassembled WGS sequence"/>
</dbReference>
<dbReference type="EMBL" id="JACSQB010000101">
    <property type="protein sequence ID" value="MBD8047898.1"/>
    <property type="molecule type" value="Genomic_DNA"/>
</dbReference>
<keyword evidence="3" id="KW-1185">Reference proteome</keyword>
<dbReference type="InterPro" id="IPR016181">
    <property type="entry name" value="Acyl_CoA_acyltransferase"/>
</dbReference>
<dbReference type="PROSITE" id="PS51186">
    <property type="entry name" value="GNAT"/>
    <property type="match status" value="1"/>
</dbReference>
<evidence type="ECO:0000259" key="1">
    <source>
        <dbReference type="PROSITE" id="PS51186"/>
    </source>
</evidence>
<dbReference type="Gene3D" id="3.40.630.30">
    <property type="match status" value="1"/>
</dbReference>
<proteinExistence type="predicted"/>
<dbReference type="InterPro" id="IPR000182">
    <property type="entry name" value="GNAT_dom"/>
</dbReference>
<dbReference type="Pfam" id="PF00583">
    <property type="entry name" value="Acetyltransf_1"/>
    <property type="match status" value="1"/>
</dbReference>
<dbReference type="CDD" id="cd04301">
    <property type="entry name" value="NAT_SF"/>
    <property type="match status" value="1"/>
</dbReference>
<sequence>MKSIYSNKSNDIIGFIDIYHGYPNLQTLWISIFVLDRNIQNKGFGQEVIEALTKDAIDINYNKIGLAVRLKNWKALRFWTKAGFSKVIGIYGDKNFGQDTYALIELEKDIR</sequence>
<comment type="caution">
    <text evidence="2">The sequence shown here is derived from an EMBL/GenBank/DDBJ whole genome shotgun (WGS) entry which is preliminary data.</text>
</comment>
<organism evidence="2 3">
    <name type="scientific">Clostridium faecium</name>
    <dbReference type="NCBI Taxonomy" id="2762223"/>
    <lineage>
        <taxon>Bacteria</taxon>
        <taxon>Bacillati</taxon>
        <taxon>Bacillota</taxon>
        <taxon>Clostridia</taxon>
        <taxon>Eubacteriales</taxon>
        <taxon>Clostridiaceae</taxon>
        <taxon>Clostridium</taxon>
    </lineage>
</organism>
<evidence type="ECO:0000313" key="2">
    <source>
        <dbReference type="EMBL" id="MBD8047898.1"/>
    </source>
</evidence>
<dbReference type="SUPFAM" id="SSF55729">
    <property type="entry name" value="Acyl-CoA N-acyltransferases (Nat)"/>
    <property type="match status" value="1"/>
</dbReference>